<keyword evidence="6" id="KW-0067">ATP-binding</keyword>
<dbReference type="PROSITE" id="PS00108">
    <property type="entry name" value="PROTEIN_KINASE_ST"/>
    <property type="match status" value="1"/>
</dbReference>
<evidence type="ECO:0000256" key="1">
    <source>
        <dbReference type="ARBA" id="ARBA00012513"/>
    </source>
</evidence>
<dbReference type="Gene3D" id="1.10.510.10">
    <property type="entry name" value="Transferase(Phosphotransferase) domain 1"/>
    <property type="match status" value="1"/>
</dbReference>
<evidence type="ECO:0000256" key="7">
    <source>
        <dbReference type="ARBA" id="ARBA00047899"/>
    </source>
</evidence>
<keyword evidence="12" id="KW-1185">Reference proteome</keyword>
<evidence type="ECO:0000256" key="2">
    <source>
        <dbReference type="ARBA" id="ARBA00022527"/>
    </source>
</evidence>
<keyword evidence="3" id="KW-0808">Transferase</keyword>
<evidence type="ECO:0000259" key="10">
    <source>
        <dbReference type="PROSITE" id="PS50011"/>
    </source>
</evidence>
<comment type="caution">
    <text evidence="11">The sequence shown here is derived from an EMBL/GenBank/DDBJ whole genome shotgun (WGS) entry which is preliminary data.</text>
</comment>
<dbReference type="RefSeq" id="WP_093401232.1">
    <property type="nucleotide sequence ID" value="NZ_BOPD01000007.1"/>
</dbReference>
<feature type="compositionally biased region" description="Low complexity" evidence="9">
    <location>
        <begin position="424"/>
        <end position="440"/>
    </location>
</feature>
<feature type="compositionally biased region" description="Polar residues" evidence="9">
    <location>
        <begin position="394"/>
        <end position="410"/>
    </location>
</feature>
<organism evidence="11 12">
    <name type="scientific">Micromonospora sediminimaris</name>
    <dbReference type="NCBI Taxonomy" id="547162"/>
    <lineage>
        <taxon>Bacteria</taxon>
        <taxon>Bacillati</taxon>
        <taxon>Actinomycetota</taxon>
        <taxon>Actinomycetes</taxon>
        <taxon>Micromonosporales</taxon>
        <taxon>Micromonosporaceae</taxon>
        <taxon>Micromonospora</taxon>
    </lineage>
</organism>
<accession>A0A9W5ULW0</accession>
<evidence type="ECO:0000256" key="6">
    <source>
        <dbReference type="ARBA" id="ARBA00022840"/>
    </source>
</evidence>
<evidence type="ECO:0000256" key="5">
    <source>
        <dbReference type="ARBA" id="ARBA00022777"/>
    </source>
</evidence>
<dbReference type="AlphaFoldDB" id="A0A9W5ULW0"/>
<proteinExistence type="predicted"/>
<evidence type="ECO:0000256" key="4">
    <source>
        <dbReference type="ARBA" id="ARBA00022741"/>
    </source>
</evidence>
<dbReference type="InterPro" id="IPR000719">
    <property type="entry name" value="Prot_kinase_dom"/>
</dbReference>
<feature type="compositionally biased region" description="Low complexity" evidence="9">
    <location>
        <begin position="263"/>
        <end position="276"/>
    </location>
</feature>
<evidence type="ECO:0000256" key="9">
    <source>
        <dbReference type="SAM" id="MobiDB-lite"/>
    </source>
</evidence>
<keyword evidence="4" id="KW-0547">Nucleotide-binding</keyword>
<dbReference type="PANTHER" id="PTHR43289:SF6">
    <property type="entry name" value="SERINE_THREONINE-PROTEIN KINASE NEKL-3"/>
    <property type="match status" value="1"/>
</dbReference>
<dbReference type="Gene3D" id="3.30.200.20">
    <property type="entry name" value="Phosphorylase Kinase, domain 1"/>
    <property type="match status" value="1"/>
</dbReference>
<dbReference type="EC" id="2.7.11.1" evidence="1"/>
<dbReference type="CDD" id="cd14014">
    <property type="entry name" value="STKc_PknB_like"/>
    <property type="match status" value="1"/>
</dbReference>
<dbReference type="OrthoDB" id="308915at2"/>
<name>A0A9W5ULW0_9ACTN</name>
<dbReference type="SMART" id="SM00220">
    <property type="entry name" value="S_TKc"/>
    <property type="match status" value="1"/>
</dbReference>
<reference evidence="11" key="1">
    <citation type="submission" date="2021-01" db="EMBL/GenBank/DDBJ databases">
        <title>Whole genome shotgun sequence of Verrucosispora sediminis NBRC 107745.</title>
        <authorList>
            <person name="Komaki H."/>
            <person name="Tamura T."/>
        </authorList>
    </citation>
    <scope>NUCLEOTIDE SEQUENCE</scope>
    <source>
        <strain evidence="11">NBRC 107745</strain>
    </source>
</reference>
<feature type="compositionally biased region" description="Polar residues" evidence="9">
    <location>
        <begin position="441"/>
        <end position="450"/>
    </location>
</feature>
<dbReference type="FunFam" id="3.30.200.20:FF:000035">
    <property type="entry name" value="Serine/threonine protein kinase Stk1"/>
    <property type="match status" value="1"/>
</dbReference>
<comment type="catalytic activity">
    <reaction evidence="8">
        <text>L-seryl-[protein] + ATP = O-phospho-L-seryl-[protein] + ADP + H(+)</text>
        <dbReference type="Rhea" id="RHEA:17989"/>
        <dbReference type="Rhea" id="RHEA-COMP:9863"/>
        <dbReference type="Rhea" id="RHEA-COMP:11604"/>
        <dbReference type="ChEBI" id="CHEBI:15378"/>
        <dbReference type="ChEBI" id="CHEBI:29999"/>
        <dbReference type="ChEBI" id="CHEBI:30616"/>
        <dbReference type="ChEBI" id="CHEBI:83421"/>
        <dbReference type="ChEBI" id="CHEBI:456216"/>
        <dbReference type="EC" id="2.7.11.1"/>
    </reaction>
</comment>
<dbReference type="SUPFAM" id="SSF56112">
    <property type="entry name" value="Protein kinase-like (PK-like)"/>
    <property type="match status" value="1"/>
</dbReference>
<protein>
    <recommendedName>
        <fullName evidence="1">non-specific serine/threonine protein kinase</fullName>
        <ecNumber evidence="1">2.7.11.1</ecNumber>
    </recommendedName>
</protein>
<dbReference type="GO" id="GO:0045717">
    <property type="term" value="P:negative regulation of fatty acid biosynthetic process"/>
    <property type="evidence" value="ECO:0007669"/>
    <property type="project" value="UniProtKB-ARBA"/>
</dbReference>
<feature type="region of interest" description="Disordered" evidence="9">
    <location>
        <begin position="260"/>
        <end position="307"/>
    </location>
</feature>
<gene>
    <name evidence="11" type="ORF">Vse01_08200</name>
</gene>
<sequence length="555" mass="56012">MLTQGGVLSGRYRLGERVATGGMGAVWRATDLLLGREVAVKVLLPALTVEPEFTTRFRAEARMLAALRHPGVVAVHDVGQATLADGSRVDYLVMEYVEGEPLSARLRRLGRLDPATTMSVVAQTAEALHTAHLAGIVHRDVKPGNLLVKADGQVVLVDFGIARSGTTAGITAAHTVLGTASFMSPEQAGGQPISGLSDIYALGAVAYLCLAGRPPFVGDNPLDVALRRLREEPPPLPPDVPPPVAELVFRAMARQPGDRHASAADLAAAARASAPEQAPPPGPSGFAVPPPAAHPGQGGLAMATPVGAESGTGAITVASAPTRPDGGRRFGAPAMVTAVAGVVIVAAAGVALAVVSQPDAEGADPPVAASAPDAAGLVTAGETGAQGTGERSASRSPTASVPTTKGTSSPAPGRDDAGAVTPQPTHSASPSPRPSATPSSGDQANPYTATQACGSGYRLINSAPLTADGRRQATVHLLYHAGTGSNCVVTLKESAVGAQTAVSAFLEVRGRGRSTDDGSFRYYAGPVRAEAAGTCVKWGGSAGGASYSSPFEHCD</sequence>
<dbReference type="GO" id="GO:0004674">
    <property type="term" value="F:protein serine/threonine kinase activity"/>
    <property type="evidence" value="ECO:0007669"/>
    <property type="project" value="UniProtKB-KW"/>
</dbReference>
<dbReference type="Proteomes" id="UP000607311">
    <property type="component" value="Unassembled WGS sequence"/>
</dbReference>
<feature type="compositionally biased region" description="Low complexity" evidence="9">
    <location>
        <begin position="381"/>
        <end position="390"/>
    </location>
</feature>
<dbReference type="PROSITE" id="PS50011">
    <property type="entry name" value="PROTEIN_KINASE_DOM"/>
    <property type="match status" value="1"/>
</dbReference>
<comment type="catalytic activity">
    <reaction evidence="7">
        <text>L-threonyl-[protein] + ATP = O-phospho-L-threonyl-[protein] + ADP + H(+)</text>
        <dbReference type="Rhea" id="RHEA:46608"/>
        <dbReference type="Rhea" id="RHEA-COMP:11060"/>
        <dbReference type="Rhea" id="RHEA-COMP:11605"/>
        <dbReference type="ChEBI" id="CHEBI:15378"/>
        <dbReference type="ChEBI" id="CHEBI:30013"/>
        <dbReference type="ChEBI" id="CHEBI:30616"/>
        <dbReference type="ChEBI" id="CHEBI:61977"/>
        <dbReference type="ChEBI" id="CHEBI:456216"/>
        <dbReference type="EC" id="2.7.11.1"/>
    </reaction>
</comment>
<dbReference type="Pfam" id="PF00069">
    <property type="entry name" value="Pkinase"/>
    <property type="match status" value="1"/>
</dbReference>
<evidence type="ECO:0000313" key="12">
    <source>
        <dbReference type="Proteomes" id="UP000607311"/>
    </source>
</evidence>
<dbReference type="InterPro" id="IPR008271">
    <property type="entry name" value="Ser/Thr_kinase_AS"/>
</dbReference>
<dbReference type="GO" id="GO:0005524">
    <property type="term" value="F:ATP binding"/>
    <property type="evidence" value="ECO:0007669"/>
    <property type="project" value="UniProtKB-KW"/>
</dbReference>
<feature type="compositionally biased region" description="Pro residues" evidence="9">
    <location>
        <begin position="277"/>
        <end position="293"/>
    </location>
</feature>
<evidence type="ECO:0000256" key="8">
    <source>
        <dbReference type="ARBA" id="ARBA00048679"/>
    </source>
</evidence>
<dbReference type="InterPro" id="IPR011009">
    <property type="entry name" value="Kinase-like_dom_sf"/>
</dbReference>
<evidence type="ECO:0000313" key="11">
    <source>
        <dbReference type="EMBL" id="GIJ31672.1"/>
    </source>
</evidence>
<dbReference type="PANTHER" id="PTHR43289">
    <property type="entry name" value="MITOGEN-ACTIVATED PROTEIN KINASE KINASE KINASE 20-RELATED"/>
    <property type="match status" value="1"/>
</dbReference>
<dbReference type="EMBL" id="BOPD01000007">
    <property type="protein sequence ID" value="GIJ31672.1"/>
    <property type="molecule type" value="Genomic_DNA"/>
</dbReference>
<keyword evidence="5" id="KW-0418">Kinase</keyword>
<evidence type="ECO:0000256" key="3">
    <source>
        <dbReference type="ARBA" id="ARBA00022679"/>
    </source>
</evidence>
<dbReference type="FunFam" id="1.10.510.10:FF:000021">
    <property type="entry name" value="Serine/threonine protein kinase"/>
    <property type="match status" value="1"/>
</dbReference>
<keyword evidence="2" id="KW-0723">Serine/threonine-protein kinase</keyword>
<feature type="region of interest" description="Disordered" evidence="9">
    <location>
        <begin position="381"/>
        <end position="450"/>
    </location>
</feature>
<feature type="domain" description="Protein kinase" evidence="10">
    <location>
        <begin position="12"/>
        <end position="272"/>
    </location>
</feature>